<dbReference type="RefSeq" id="WP_148135198.1">
    <property type="nucleotide sequence ID" value="NZ_CP017634.1"/>
</dbReference>
<evidence type="ECO:0000313" key="1">
    <source>
        <dbReference type="EMBL" id="ATW25934.1"/>
    </source>
</evidence>
<reference evidence="1 2" key="1">
    <citation type="submission" date="2016-10" db="EMBL/GenBank/DDBJ databases">
        <title>Complete Genome Sequence of Peptococcaceae strain DCMF.</title>
        <authorList>
            <person name="Edwards R.J."/>
            <person name="Holland S.I."/>
            <person name="Deshpande N.P."/>
            <person name="Wong Y.K."/>
            <person name="Ertan H."/>
            <person name="Manefield M."/>
            <person name="Russell T.L."/>
            <person name="Lee M.J."/>
        </authorList>
    </citation>
    <scope>NUCLEOTIDE SEQUENCE [LARGE SCALE GENOMIC DNA]</scope>
    <source>
        <strain evidence="1 2">DCMF</strain>
    </source>
</reference>
<gene>
    <name evidence="1" type="ORF">DCMF_15160</name>
</gene>
<keyword evidence="2" id="KW-1185">Reference proteome</keyword>
<name>A0A3G1KU47_FORW1</name>
<sequence length="222" mass="24289">MGVDHSNLGSGGQMYETVIKQIRGVISARVILDKDGNFEEVHILANTERSPKQIVRDVETVIMVAFGIALDHKVVSVVQMGDDHLKMTGDHWRPRIHSINTSISRQTTDVSLKIMIEDKIIEGKASGPNSPINRMRMVAEAALDALEKFFEGKVHLSVDQVAKVRFGGDDVIIVSVFYVGLESEDVLLGACFIKGDEREAVCKASLSAVNRKLAYVPGAQSS</sequence>
<dbReference type="AlphaFoldDB" id="A0A3G1KU47"/>
<organism evidence="1 2">
    <name type="scientific">Formimonas warabiya</name>
    <dbReference type="NCBI Taxonomy" id="1761012"/>
    <lineage>
        <taxon>Bacteria</taxon>
        <taxon>Bacillati</taxon>
        <taxon>Bacillota</taxon>
        <taxon>Clostridia</taxon>
        <taxon>Eubacteriales</taxon>
        <taxon>Peptococcaceae</taxon>
        <taxon>Candidatus Formimonas</taxon>
    </lineage>
</organism>
<evidence type="ECO:0000313" key="2">
    <source>
        <dbReference type="Proteomes" id="UP000323521"/>
    </source>
</evidence>
<accession>A0A3G1KU47</accession>
<dbReference type="EMBL" id="CP017634">
    <property type="protein sequence ID" value="ATW25934.1"/>
    <property type="molecule type" value="Genomic_DNA"/>
</dbReference>
<dbReference type="KEGG" id="fwa:DCMF_15160"/>
<dbReference type="Proteomes" id="UP000323521">
    <property type="component" value="Chromosome"/>
</dbReference>
<proteinExistence type="predicted"/>
<protein>
    <submittedName>
        <fullName evidence="1">Uncharacterized protein</fullName>
    </submittedName>
</protein>
<dbReference type="OrthoDB" id="43591at2"/>